<evidence type="ECO:0000313" key="3">
    <source>
        <dbReference type="Proteomes" id="UP000053681"/>
    </source>
</evidence>
<comment type="caution">
    <text evidence="2">The sequence shown here is derived from an EMBL/GenBank/DDBJ whole genome shotgun (WGS) entry which is preliminary data.</text>
</comment>
<organism evidence="2 3">
    <name type="scientific">Priestia veravalensis</name>
    <dbReference type="NCBI Taxonomy" id="1414648"/>
    <lineage>
        <taxon>Bacteria</taxon>
        <taxon>Bacillati</taxon>
        <taxon>Bacillota</taxon>
        <taxon>Bacilli</taxon>
        <taxon>Bacillales</taxon>
        <taxon>Bacillaceae</taxon>
        <taxon>Priestia</taxon>
    </lineage>
</organism>
<dbReference type="Proteomes" id="UP000053681">
    <property type="component" value="Unassembled WGS sequence"/>
</dbReference>
<dbReference type="EMBL" id="LNQP01000113">
    <property type="protein sequence ID" value="KSU86124.1"/>
    <property type="molecule type" value="Genomic_DNA"/>
</dbReference>
<protein>
    <recommendedName>
        <fullName evidence="1">Thoeris protein ThsB TIR-like domain-containing protein</fullName>
    </recommendedName>
</protein>
<dbReference type="Pfam" id="PF08937">
    <property type="entry name" value="ThsB_TIR"/>
    <property type="match status" value="1"/>
</dbReference>
<accession>A0A0V8JGM0</accession>
<dbReference type="Gene3D" id="3.40.50.10140">
    <property type="entry name" value="Toll/interleukin-1 receptor homology (TIR) domain"/>
    <property type="match status" value="1"/>
</dbReference>
<dbReference type="AlphaFoldDB" id="A0A0V8JGM0"/>
<evidence type="ECO:0000259" key="1">
    <source>
        <dbReference type="Pfam" id="PF08937"/>
    </source>
</evidence>
<dbReference type="RefSeq" id="WP_025908634.1">
    <property type="nucleotide sequence ID" value="NZ_KQ758727.1"/>
</dbReference>
<evidence type="ECO:0000313" key="2">
    <source>
        <dbReference type="EMBL" id="KSU86124.1"/>
    </source>
</evidence>
<dbReference type="InterPro" id="IPR015032">
    <property type="entry name" value="ThsB__TIR-like_domain"/>
</dbReference>
<keyword evidence="3" id="KW-1185">Reference proteome</keyword>
<dbReference type="SUPFAM" id="SSF52200">
    <property type="entry name" value="Toll/Interleukin receptor TIR domain"/>
    <property type="match status" value="1"/>
</dbReference>
<proteinExistence type="predicted"/>
<reference evidence="2 3" key="1">
    <citation type="submission" date="2015-11" db="EMBL/GenBank/DDBJ databases">
        <title>Bacillus caseinolyticus sp nov.</title>
        <authorList>
            <person name="Dastager S.G."/>
            <person name="Mawlankar R."/>
        </authorList>
    </citation>
    <scope>NUCLEOTIDE SEQUENCE [LARGE SCALE GENOMIC DNA]</scope>
    <source>
        <strain evidence="2 3">SGD-V-76</strain>
    </source>
</reference>
<sequence length="202" mass="23488">MARKTFISYKYSESKDLRDKILESLGEDAEYYQGETSESPDMSDRTTDYIKDKLKDMIYSTSVTIVIISPNMKLSKWIDWEIEYSLKQIKRNDRTSGTNGVLGIVMKHNGGYSWLRSSVTNHDGHSSIHTNNEYLYDIIHKNRFNQEPPEYTCDVCKIVNSLTGSYISLVNEEDFLKDPNQYIDNAYDKSKNTGNYNLTRKR</sequence>
<dbReference type="InterPro" id="IPR035897">
    <property type="entry name" value="Toll_tir_struct_dom_sf"/>
</dbReference>
<gene>
    <name evidence="2" type="ORF">AS180_20345</name>
</gene>
<name>A0A0V8JGM0_9BACI</name>
<feature type="domain" description="Thoeris protein ThsB TIR-like" evidence="1">
    <location>
        <begin position="6"/>
        <end position="97"/>
    </location>
</feature>